<proteinExistence type="predicted"/>
<evidence type="ECO:0000313" key="2">
    <source>
        <dbReference type="EMBL" id="ELR71046.1"/>
    </source>
</evidence>
<accession>L8JQ08</accession>
<comment type="caution">
    <text evidence="2">The sequence shown here is derived from an EMBL/GenBank/DDBJ whole genome shotgun (WGS) entry which is preliminary data.</text>
</comment>
<dbReference type="STRING" id="1237149.C900_03176"/>
<dbReference type="Proteomes" id="UP000011135">
    <property type="component" value="Unassembled WGS sequence"/>
</dbReference>
<sequence>MFTALAQAQDVNSYLVSPAGGSFHSNGIKGVWSVGEVTGGTSTVRGVTISQGFVRSNLILTVTSIDTEPAHVYYEIYPNPTQDFLYIKWSNPIGVTDLQYKIYDTRGTLLETLGGEQAQLKQISMSPYVPGIYILVVEGSTMKQPIKLKVTKSLSYE</sequence>
<evidence type="ECO:0000259" key="1">
    <source>
        <dbReference type="Pfam" id="PF18962"/>
    </source>
</evidence>
<organism evidence="2 3">
    <name type="scientific">Fulvivirga imtechensis AK7</name>
    <dbReference type="NCBI Taxonomy" id="1237149"/>
    <lineage>
        <taxon>Bacteria</taxon>
        <taxon>Pseudomonadati</taxon>
        <taxon>Bacteroidota</taxon>
        <taxon>Cytophagia</taxon>
        <taxon>Cytophagales</taxon>
        <taxon>Fulvivirgaceae</taxon>
        <taxon>Fulvivirga</taxon>
    </lineage>
</organism>
<dbReference type="Pfam" id="PF18962">
    <property type="entry name" value="Por_Secre_tail"/>
    <property type="match status" value="1"/>
</dbReference>
<name>L8JQ08_9BACT</name>
<protein>
    <recommendedName>
        <fullName evidence="1">Secretion system C-terminal sorting domain-containing protein</fullName>
    </recommendedName>
</protein>
<feature type="domain" description="Secretion system C-terminal sorting" evidence="1">
    <location>
        <begin position="76"/>
        <end position="143"/>
    </location>
</feature>
<gene>
    <name evidence="2" type="ORF">C900_03176</name>
</gene>
<keyword evidence="3" id="KW-1185">Reference proteome</keyword>
<dbReference type="AlphaFoldDB" id="L8JQ08"/>
<reference evidence="2 3" key="1">
    <citation type="submission" date="2012-12" db="EMBL/GenBank/DDBJ databases">
        <title>Genome assembly of Fulvivirga imtechensis AK7.</title>
        <authorList>
            <person name="Nupur N."/>
            <person name="Khatri I."/>
            <person name="Kumar R."/>
            <person name="Subramanian S."/>
            <person name="Pinnaka A."/>
        </authorList>
    </citation>
    <scope>NUCLEOTIDE SEQUENCE [LARGE SCALE GENOMIC DNA]</scope>
    <source>
        <strain evidence="2 3">AK7</strain>
    </source>
</reference>
<dbReference type="EMBL" id="AMZN01000046">
    <property type="protein sequence ID" value="ELR71046.1"/>
    <property type="molecule type" value="Genomic_DNA"/>
</dbReference>
<dbReference type="NCBIfam" id="TIGR04183">
    <property type="entry name" value="Por_Secre_tail"/>
    <property type="match status" value="1"/>
</dbReference>
<dbReference type="InterPro" id="IPR026444">
    <property type="entry name" value="Secre_tail"/>
</dbReference>
<evidence type="ECO:0000313" key="3">
    <source>
        <dbReference type="Proteomes" id="UP000011135"/>
    </source>
</evidence>